<feature type="transmembrane region" description="Helical" evidence="10">
    <location>
        <begin position="185"/>
        <end position="212"/>
    </location>
</feature>
<dbReference type="GeneTree" id="ENSGT01050000244823"/>
<organism evidence="12 13">
    <name type="scientific">Fundulus heteroclitus</name>
    <name type="common">Killifish</name>
    <name type="synonym">Mummichog</name>
    <dbReference type="NCBI Taxonomy" id="8078"/>
    <lineage>
        <taxon>Eukaryota</taxon>
        <taxon>Metazoa</taxon>
        <taxon>Chordata</taxon>
        <taxon>Craniata</taxon>
        <taxon>Vertebrata</taxon>
        <taxon>Euteleostomi</taxon>
        <taxon>Actinopterygii</taxon>
        <taxon>Neopterygii</taxon>
        <taxon>Teleostei</taxon>
        <taxon>Neoteleostei</taxon>
        <taxon>Acanthomorphata</taxon>
        <taxon>Ovalentaria</taxon>
        <taxon>Atherinomorphae</taxon>
        <taxon>Cyprinodontiformes</taxon>
        <taxon>Fundulidae</taxon>
        <taxon>Fundulus</taxon>
    </lineage>
</organism>
<evidence type="ECO:0000256" key="4">
    <source>
        <dbReference type="ARBA" id="ARBA00022989"/>
    </source>
</evidence>
<protein>
    <submittedName>
        <fullName evidence="12">Trace amine-associated receptor 13c-like</fullName>
    </submittedName>
</protein>
<evidence type="ECO:0000256" key="8">
    <source>
        <dbReference type="ARBA" id="ARBA00023224"/>
    </source>
</evidence>
<feature type="transmembrane region" description="Helical" evidence="10">
    <location>
        <begin position="274"/>
        <end position="296"/>
    </location>
</feature>
<dbReference type="InterPro" id="IPR000276">
    <property type="entry name" value="GPCR_Rhodpsn"/>
</dbReference>
<dbReference type="PROSITE" id="PS00237">
    <property type="entry name" value="G_PROTEIN_RECEP_F1_1"/>
    <property type="match status" value="1"/>
</dbReference>
<dbReference type="SMART" id="SM01381">
    <property type="entry name" value="7TM_GPCR_Srsx"/>
    <property type="match status" value="1"/>
</dbReference>
<dbReference type="Pfam" id="PF00001">
    <property type="entry name" value="7tm_1"/>
    <property type="match status" value="1"/>
</dbReference>
<evidence type="ECO:0000256" key="9">
    <source>
        <dbReference type="RuleBase" id="RU000688"/>
    </source>
</evidence>
<feature type="domain" description="G-protein coupled receptors family 1 profile" evidence="11">
    <location>
        <begin position="47"/>
        <end position="293"/>
    </location>
</feature>
<proteinExistence type="inferred from homology"/>
<reference evidence="12" key="1">
    <citation type="submission" date="2025-08" db="UniProtKB">
        <authorList>
            <consortium name="Ensembl"/>
        </authorList>
    </citation>
    <scope>IDENTIFICATION</scope>
</reference>
<feature type="transmembrane region" description="Helical" evidence="10">
    <location>
        <begin position="247"/>
        <end position="268"/>
    </location>
</feature>
<keyword evidence="3 9" id="KW-0812">Transmembrane</keyword>
<evidence type="ECO:0000313" key="13">
    <source>
        <dbReference type="Proteomes" id="UP000265000"/>
    </source>
</evidence>
<dbReference type="Gene3D" id="1.20.1070.10">
    <property type="entry name" value="Rhodopsin 7-helix transmembrane proteins"/>
    <property type="match status" value="1"/>
</dbReference>
<evidence type="ECO:0000313" key="12">
    <source>
        <dbReference type="Ensembl" id="ENSFHEP00000017732.1"/>
    </source>
</evidence>
<dbReference type="PANTHER" id="PTHR24249:SF381">
    <property type="entry name" value="TRACE AMINE ASSOCIATED RECEPTOR 19P-RELATED"/>
    <property type="match status" value="1"/>
</dbReference>
<evidence type="ECO:0000256" key="2">
    <source>
        <dbReference type="ARBA" id="ARBA00022475"/>
    </source>
</evidence>
<evidence type="ECO:0000256" key="3">
    <source>
        <dbReference type="ARBA" id="ARBA00022692"/>
    </source>
</evidence>
<sequence length="323" mass="36490">MMELYDGEELCFPQLFNTSCRKPTVSWVTAIVLQFLLFFNSVLTVTLNLLVIMSVSHFRQLHKTTNFLLLSLAISDLMVGLVFFPGEGARLTSCWFFGDIICLLYVYLISLIVCASVGNIVLISVDRYVAICDPLHYHRRITVTRIRICIILCWLYSALYSITFVKDGLTEKIIPCQGKCVNFDYYAFVIDLVLTFTVPVTVIIVLYTRVFVVASFQARAIRSHVAAVSLRHSETGMKSELKAARTLGVLVLVFLVCFCPFYCVALGGEMSFNTYATVLCLFCINSCLNPLIYAMFYPWFRKAIKHIVTLKILQSGSSKANIL</sequence>
<evidence type="ECO:0000256" key="1">
    <source>
        <dbReference type="ARBA" id="ARBA00004651"/>
    </source>
</evidence>
<reference evidence="12" key="2">
    <citation type="submission" date="2025-09" db="UniProtKB">
        <authorList>
            <consortium name="Ensembl"/>
        </authorList>
    </citation>
    <scope>IDENTIFICATION</scope>
</reference>
<keyword evidence="4 10" id="KW-1133">Transmembrane helix</keyword>
<dbReference type="InterPro" id="IPR017452">
    <property type="entry name" value="GPCR_Rhodpsn_7TM"/>
</dbReference>
<dbReference type="GO" id="GO:0005886">
    <property type="term" value="C:plasma membrane"/>
    <property type="evidence" value="ECO:0007669"/>
    <property type="project" value="UniProtKB-SubCell"/>
</dbReference>
<evidence type="ECO:0000256" key="6">
    <source>
        <dbReference type="ARBA" id="ARBA00023136"/>
    </source>
</evidence>
<feature type="transmembrane region" description="Helical" evidence="10">
    <location>
        <begin position="146"/>
        <end position="165"/>
    </location>
</feature>
<dbReference type="PRINTS" id="PR00237">
    <property type="entry name" value="GPCRRHODOPSN"/>
</dbReference>
<keyword evidence="8 9" id="KW-0807">Transducer</keyword>
<name>A0A3Q2PWV4_FUNHE</name>
<keyword evidence="13" id="KW-1185">Reference proteome</keyword>
<dbReference type="PANTHER" id="PTHR24249">
    <property type="entry name" value="HISTAMINE RECEPTOR-RELATED G-PROTEIN COUPLED RECEPTOR"/>
    <property type="match status" value="1"/>
</dbReference>
<dbReference type="AlphaFoldDB" id="A0A3Q2PWV4"/>
<dbReference type="Proteomes" id="UP000265000">
    <property type="component" value="Unplaced"/>
</dbReference>
<dbReference type="PROSITE" id="PS50262">
    <property type="entry name" value="G_PROTEIN_RECEP_F1_2"/>
    <property type="match status" value="1"/>
</dbReference>
<comment type="subcellular location">
    <subcellularLocation>
        <location evidence="1">Cell membrane</location>
        <topology evidence="1">Multi-pass membrane protein</topology>
    </subcellularLocation>
</comment>
<evidence type="ECO:0000259" key="11">
    <source>
        <dbReference type="PROSITE" id="PS50262"/>
    </source>
</evidence>
<keyword evidence="5 9" id="KW-0297">G-protein coupled receptor</keyword>
<dbReference type="GO" id="GO:0001594">
    <property type="term" value="F:trace-amine receptor activity"/>
    <property type="evidence" value="ECO:0007669"/>
    <property type="project" value="TreeGrafter"/>
</dbReference>
<evidence type="ECO:0000256" key="7">
    <source>
        <dbReference type="ARBA" id="ARBA00023170"/>
    </source>
</evidence>
<comment type="similarity">
    <text evidence="9">Belongs to the G-protein coupled receptor 1 family.</text>
</comment>
<dbReference type="Ensembl" id="ENSFHET00000034118.1">
    <property type="protein sequence ID" value="ENSFHEP00000017732.1"/>
    <property type="gene ID" value="ENSFHEG00000019490.1"/>
</dbReference>
<dbReference type="SUPFAM" id="SSF81321">
    <property type="entry name" value="Family A G protein-coupled receptor-like"/>
    <property type="match status" value="1"/>
</dbReference>
<feature type="transmembrane region" description="Helical" evidence="10">
    <location>
        <begin position="31"/>
        <end position="55"/>
    </location>
</feature>
<keyword evidence="6 10" id="KW-0472">Membrane</keyword>
<evidence type="ECO:0000256" key="5">
    <source>
        <dbReference type="ARBA" id="ARBA00023040"/>
    </source>
</evidence>
<feature type="transmembrane region" description="Helical" evidence="10">
    <location>
        <begin position="104"/>
        <end position="125"/>
    </location>
</feature>
<accession>A0A3Q2PWV4</accession>
<keyword evidence="2" id="KW-1003">Cell membrane</keyword>
<keyword evidence="7 9" id="KW-0675">Receptor</keyword>
<dbReference type="InterPro" id="IPR050569">
    <property type="entry name" value="TAAR"/>
</dbReference>
<feature type="transmembrane region" description="Helical" evidence="10">
    <location>
        <begin position="67"/>
        <end position="84"/>
    </location>
</feature>
<evidence type="ECO:0000256" key="10">
    <source>
        <dbReference type="SAM" id="Phobius"/>
    </source>
</evidence>